<comment type="caution">
    <text evidence="17">The sequence shown here is derived from an EMBL/GenBank/DDBJ whole genome shotgun (WGS) entry which is preliminary data.</text>
</comment>
<feature type="modified residue" description="N6-(pyridoxal phosphate)lysine" evidence="15">
    <location>
        <position position="340"/>
    </location>
</feature>
<dbReference type="SFLD" id="SFLDF00314">
    <property type="entry name" value="L-lysine_2_3-aminomutase_(yjeK"/>
    <property type="match status" value="1"/>
</dbReference>
<dbReference type="InterPro" id="IPR058240">
    <property type="entry name" value="rSAM_sf"/>
</dbReference>
<reference evidence="17 18" key="1">
    <citation type="submission" date="2018-07" db="EMBL/GenBank/DDBJ databases">
        <title>Dyella tabacisoli L4-6T, whole genome shotgun sequence.</title>
        <authorList>
            <person name="Zhou X.-K."/>
            <person name="Li W.-J."/>
            <person name="Duan Y.-Q."/>
        </authorList>
    </citation>
    <scope>NUCLEOTIDE SEQUENCE [LARGE SCALE GENOMIC DNA]</scope>
    <source>
        <strain evidence="17 18">L4-6</strain>
    </source>
</reference>
<dbReference type="SFLD" id="SFLDG01070">
    <property type="entry name" value="PLP-dependent"/>
    <property type="match status" value="1"/>
</dbReference>
<evidence type="ECO:0000256" key="3">
    <source>
        <dbReference type="ARBA" id="ARBA00001966"/>
    </source>
</evidence>
<proteinExistence type="inferred from homology"/>
<dbReference type="Gene3D" id="3.20.20.70">
    <property type="entry name" value="Aldolase class I"/>
    <property type="match status" value="1"/>
</dbReference>
<dbReference type="InterPro" id="IPR003739">
    <property type="entry name" value="Lys_aminomutase/Glu_NH3_mut"/>
</dbReference>
<keyword evidence="11 14" id="KW-0411">Iron-sulfur</keyword>
<evidence type="ECO:0000256" key="4">
    <source>
        <dbReference type="ARBA" id="ARBA00008703"/>
    </source>
</evidence>
<keyword evidence="7" id="KW-0949">S-adenosyl-L-methionine</keyword>
<organism evidence="17 18">
    <name type="scientific">Dyella tabacisoli</name>
    <dbReference type="NCBI Taxonomy" id="2282381"/>
    <lineage>
        <taxon>Bacteria</taxon>
        <taxon>Pseudomonadati</taxon>
        <taxon>Pseudomonadota</taxon>
        <taxon>Gammaproteobacteria</taxon>
        <taxon>Lysobacterales</taxon>
        <taxon>Rhodanobacteraceae</taxon>
        <taxon>Dyella</taxon>
    </lineage>
</organism>
<evidence type="ECO:0000256" key="12">
    <source>
        <dbReference type="ARBA" id="ARBA00023235"/>
    </source>
</evidence>
<dbReference type="PANTHER" id="PTHR30538">
    <property type="entry name" value="LYSINE 2,3-AMINOMUTASE-RELATED"/>
    <property type="match status" value="1"/>
</dbReference>
<gene>
    <name evidence="17" type="primary">epmB</name>
    <name evidence="17" type="ORF">DVJ77_03550</name>
</gene>
<dbReference type="GO" id="GO:0046872">
    <property type="term" value="F:metal ion binding"/>
    <property type="evidence" value="ECO:0007669"/>
    <property type="project" value="UniProtKB-KW"/>
</dbReference>
<dbReference type="GO" id="GO:0051539">
    <property type="term" value="F:4 iron, 4 sulfur cluster binding"/>
    <property type="evidence" value="ECO:0007669"/>
    <property type="project" value="UniProtKB-KW"/>
</dbReference>
<dbReference type="OrthoDB" id="9770937at2"/>
<evidence type="ECO:0000259" key="16">
    <source>
        <dbReference type="PROSITE" id="PS51918"/>
    </source>
</evidence>
<dbReference type="PANTHER" id="PTHR30538:SF1">
    <property type="entry name" value="L-LYSINE 2,3-AMINOMUTASE"/>
    <property type="match status" value="1"/>
</dbReference>
<dbReference type="NCBIfam" id="TIGR03821">
    <property type="entry name" value="EFP_modif_epmB"/>
    <property type="match status" value="1"/>
</dbReference>
<feature type="binding site" evidence="14">
    <location>
        <position position="135"/>
    </location>
    <ligand>
        <name>[4Fe-4S] cluster</name>
        <dbReference type="ChEBI" id="CHEBI:49883"/>
        <note>4Fe-4S-S-AdoMet</note>
    </ligand>
</feature>
<dbReference type="SUPFAM" id="SSF102114">
    <property type="entry name" value="Radical SAM enzymes"/>
    <property type="match status" value="1"/>
</dbReference>
<name>A0A369UVN3_9GAMM</name>
<accession>A0A369UVN3</accession>
<dbReference type="Pfam" id="PF04055">
    <property type="entry name" value="Radical_SAM"/>
    <property type="match status" value="1"/>
</dbReference>
<dbReference type="GO" id="GO:0016853">
    <property type="term" value="F:isomerase activity"/>
    <property type="evidence" value="ECO:0007669"/>
    <property type="project" value="UniProtKB-KW"/>
</dbReference>
<feature type="binding site" evidence="14">
    <location>
        <position position="132"/>
    </location>
    <ligand>
        <name>[4Fe-4S] cluster</name>
        <dbReference type="ChEBI" id="CHEBI:49883"/>
        <note>4Fe-4S-S-AdoMet</note>
    </ligand>
</feature>
<sequence length="343" mass="37367">MITASPHARITGSDTAGPSALADWRQLWRDAVTDVGQLLGLLGLEHLHNLLPEGNAGFALRVPRGFIARMRHGDPRDPLLLQVLPSVAELEQTPGFVIDAVGDMGSRAAQGVLHKYEGRALLIASGSCAINCRYCFRRHFPYGDEMAAAGQWRHALEHVRQDHSINELILSGGDPLALTTAKLKELSQGLAEIPHVTRLRIHTRLPVVLPERIDDAFQQWLAALPLQKVVVLHANHANEFDASVDAACARLREAGATLLNQSVLLRGVNDDADALTALSERLFAAGVLPYYLHQLDRVQGTAHFEVADTDAQALLDAIRTRLPGYLVPKLVREVGGDASKRPV</sequence>
<evidence type="ECO:0000256" key="6">
    <source>
        <dbReference type="ARBA" id="ARBA00022485"/>
    </source>
</evidence>
<dbReference type="AlphaFoldDB" id="A0A369UVN3"/>
<keyword evidence="6 14" id="KW-0004">4Fe-4S</keyword>
<evidence type="ECO:0000256" key="11">
    <source>
        <dbReference type="ARBA" id="ARBA00023014"/>
    </source>
</evidence>
<dbReference type="EMBL" id="QQAH01000001">
    <property type="protein sequence ID" value="RDD83660.1"/>
    <property type="molecule type" value="Genomic_DNA"/>
</dbReference>
<comment type="cofactor">
    <cofactor evidence="3">
        <name>[4Fe-4S] cluster</name>
        <dbReference type="ChEBI" id="CHEBI:49883"/>
    </cofactor>
</comment>
<comment type="cofactor">
    <cofactor evidence="2 15">
        <name>pyridoxal 5'-phosphate</name>
        <dbReference type="ChEBI" id="CHEBI:597326"/>
    </cofactor>
</comment>
<evidence type="ECO:0000256" key="5">
    <source>
        <dbReference type="ARBA" id="ARBA00022363"/>
    </source>
</evidence>
<dbReference type="InterPro" id="IPR013785">
    <property type="entry name" value="Aldolase_TIM"/>
</dbReference>
<keyword evidence="8 14" id="KW-0479">Metal-binding</keyword>
<keyword evidence="12" id="KW-0413">Isomerase</keyword>
<dbReference type="SFLD" id="SFLDS00029">
    <property type="entry name" value="Radical_SAM"/>
    <property type="match status" value="1"/>
</dbReference>
<evidence type="ECO:0000256" key="14">
    <source>
        <dbReference type="PIRSR" id="PIRSR004911-1"/>
    </source>
</evidence>
<dbReference type="InterPro" id="IPR022462">
    <property type="entry name" value="EpmB"/>
</dbReference>
<keyword evidence="10" id="KW-0408">Iron</keyword>
<comment type="similarity">
    <text evidence="4">Belongs to the radical SAM superfamily. KamA family.</text>
</comment>
<comment type="catalytic activity">
    <reaction evidence="1">
        <text>L-lysine = D-beta-lysine</text>
        <dbReference type="Rhea" id="RHEA:44148"/>
        <dbReference type="ChEBI" id="CHEBI:32551"/>
        <dbReference type="ChEBI" id="CHEBI:84138"/>
    </reaction>
</comment>
<dbReference type="PROSITE" id="PS51918">
    <property type="entry name" value="RADICAL_SAM"/>
    <property type="match status" value="1"/>
</dbReference>
<evidence type="ECO:0000256" key="8">
    <source>
        <dbReference type="ARBA" id="ARBA00022723"/>
    </source>
</evidence>
<dbReference type="PIRSF" id="PIRSF004911">
    <property type="entry name" value="DUF160"/>
    <property type="match status" value="1"/>
</dbReference>
<evidence type="ECO:0000256" key="15">
    <source>
        <dbReference type="PIRSR" id="PIRSR603739-50"/>
    </source>
</evidence>
<dbReference type="Proteomes" id="UP000253782">
    <property type="component" value="Unassembled WGS sequence"/>
</dbReference>
<evidence type="ECO:0000256" key="1">
    <source>
        <dbReference type="ARBA" id="ARBA00001352"/>
    </source>
</evidence>
<evidence type="ECO:0000313" key="17">
    <source>
        <dbReference type="EMBL" id="RDD83660.1"/>
    </source>
</evidence>
<evidence type="ECO:0000256" key="10">
    <source>
        <dbReference type="ARBA" id="ARBA00023004"/>
    </source>
</evidence>
<feature type="domain" description="Radical SAM core" evidence="16">
    <location>
        <begin position="114"/>
        <end position="337"/>
    </location>
</feature>
<keyword evidence="18" id="KW-1185">Reference proteome</keyword>
<dbReference type="CDD" id="cd01335">
    <property type="entry name" value="Radical_SAM"/>
    <property type="match status" value="1"/>
</dbReference>
<dbReference type="NCBIfam" id="TIGR00238">
    <property type="entry name" value="KamA family radical SAM protein"/>
    <property type="match status" value="1"/>
</dbReference>
<dbReference type="InterPro" id="IPR007197">
    <property type="entry name" value="rSAM"/>
</dbReference>
<evidence type="ECO:0000256" key="9">
    <source>
        <dbReference type="ARBA" id="ARBA00022898"/>
    </source>
</evidence>
<feature type="binding site" evidence="14">
    <location>
        <position position="128"/>
    </location>
    <ligand>
        <name>[4Fe-4S] cluster</name>
        <dbReference type="ChEBI" id="CHEBI:49883"/>
        <note>4Fe-4S-S-AdoMet</note>
    </ligand>
</feature>
<protein>
    <recommendedName>
        <fullName evidence="5">L-lysine 2,3-aminomutase</fullName>
    </recommendedName>
    <alternativeName>
        <fullName evidence="13">EF-P post-translational modification enzyme B</fullName>
    </alternativeName>
</protein>
<evidence type="ECO:0000313" key="18">
    <source>
        <dbReference type="Proteomes" id="UP000253782"/>
    </source>
</evidence>
<dbReference type="RefSeq" id="WP_114844052.1">
    <property type="nucleotide sequence ID" value="NZ_JBHSPE010000001.1"/>
</dbReference>
<keyword evidence="9 15" id="KW-0663">Pyridoxal phosphate</keyword>
<evidence type="ECO:0000256" key="2">
    <source>
        <dbReference type="ARBA" id="ARBA00001933"/>
    </source>
</evidence>
<evidence type="ECO:0000256" key="7">
    <source>
        <dbReference type="ARBA" id="ARBA00022691"/>
    </source>
</evidence>
<evidence type="ECO:0000256" key="13">
    <source>
        <dbReference type="ARBA" id="ARBA00030756"/>
    </source>
</evidence>